<dbReference type="Proteomes" id="UP000198287">
    <property type="component" value="Unassembled WGS sequence"/>
</dbReference>
<dbReference type="GO" id="GO:0005902">
    <property type="term" value="C:microvillus"/>
    <property type="evidence" value="ECO:0007669"/>
    <property type="project" value="TreeGrafter"/>
</dbReference>
<comment type="caution">
    <text evidence="2">The sequence shown here is derived from an EMBL/GenBank/DDBJ whole genome shotgun (WGS) entry which is preliminary data.</text>
</comment>
<dbReference type="AlphaFoldDB" id="A0A226EGG1"/>
<organism evidence="2 3">
    <name type="scientific">Folsomia candida</name>
    <name type="common">Springtail</name>
    <dbReference type="NCBI Taxonomy" id="158441"/>
    <lineage>
        <taxon>Eukaryota</taxon>
        <taxon>Metazoa</taxon>
        <taxon>Ecdysozoa</taxon>
        <taxon>Arthropoda</taxon>
        <taxon>Hexapoda</taxon>
        <taxon>Collembola</taxon>
        <taxon>Entomobryomorpha</taxon>
        <taxon>Isotomoidea</taxon>
        <taxon>Isotomidae</taxon>
        <taxon>Proisotominae</taxon>
        <taxon>Folsomia</taxon>
    </lineage>
</organism>
<dbReference type="GO" id="GO:0006897">
    <property type="term" value="P:endocytosis"/>
    <property type="evidence" value="ECO:0007669"/>
    <property type="project" value="TreeGrafter"/>
</dbReference>
<gene>
    <name evidence="2" type="ORF">Fcan01_09717</name>
</gene>
<dbReference type="Gene3D" id="1.20.5.190">
    <property type="match status" value="1"/>
</dbReference>
<evidence type="ECO:0000259" key="1">
    <source>
        <dbReference type="PROSITE" id="PS51757"/>
    </source>
</evidence>
<evidence type="ECO:0000313" key="2">
    <source>
        <dbReference type="EMBL" id="OXA56489.1"/>
    </source>
</evidence>
<dbReference type="STRING" id="158441.A0A226EGG1"/>
<dbReference type="EMBL" id="LNIX01000004">
    <property type="protein sequence ID" value="OXA56489.1"/>
    <property type="molecule type" value="Genomic_DNA"/>
</dbReference>
<keyword evidence="3" id="KW-1185">Reference proteome</keyword>
<evidence type="ECO:0000313" key="3">
    <source>
        <dbReference type="Proteomes" id="UP000198287"/>
    </source>
</evidence>
<name>A0A226EGG1_FOLCA</name>
<sequence length="341" mass="39930">ISLETYRTERLDDLALLIQKTFRCYRIRKKFVAMTTAQILIAKFWRKYLKSRKVRKIRELKLMRKSVNAIQRCYIQWKRLLYLRQLTTEVTRLTSPVSKSWPHVPSYLQETNSLLKILFHRWRCRQYRRCLDNHPSDRLRLNEKSTASEIFKGEKESYERSITHPFLGDYIRLRQNSQWRRMDSSPIVFADLINKVARSSGKLIPTVLVTTTTAILLLDPRTLSIKYKIHPNSLKQITMSTLNDDFCVFQIDHSDEEVAMETMPRNSCICSNNLNSGDKVDYDGNNTGGDLIFHTCHLIEMVTKIVLVCGNFCRNFGNHSLNNCHGEKLGAEMLRVVFSNE</sequence>
<dbReference type="GO" id="GO:0016459">
    <property type="term" value="C:myosin complex"/>
    <property type="evidence" value="ECO:0007669"/>
    <property type="project" value="InterPro"/>
</dbReference>
<dbReference type="GO" id="GO:0005886">
    <property type="term" value="C:plasma membrane"/>
    <property type="evidence" value="ECO:0007669"/>
    <property type="project" value="TreeGrafter"/>
</dbReference>
<dbReference type="GO" id="GO:0005737">
    <property type="term" value="C:cytoplasm"/>
    <property type="evidence" value="ECO:0007669"/>
    <property type="project" value="TreeGrafter"/>
</dbReference>
<dbReference type="GO" id="GO:0000146">
    <property type="term" value="F:microfilament motor activity"/>
    <property type="evidence" value="ECO:0007669"/>
    <property type="project" value="TreeGrafter"/>
</dbReference>
<dbReference type="GO" id="GO:0030048">
    <property type="term" value="P:actin filament-based movement"/>
    <property type="evidence" value="ECO:0007669"/>
    <property type="project" value="TreeGrafter"/>
</dbReference>
<protein>
    <submittedName>
        <fullName evidence="2">Unconventional myosin-Ia</fullName>
    </submittedName>
</protein>
<dbReference type="PANTHER" id="PTHR13140">
    <property type="entry name" value="MYOSIN"/>
    <property type="match status" value="1"/>
</dbReference>
<feature type="non-terminal residue" evidence="2">
    <location>
        <position position="1"/>
    </location>
</feature>
<proteinExistence type="predicted"/>
<dbReference type="OMA" id="ISISRMC"/>
<reference evidence="2 3" key="1">
    <citation type="submission" date="2015-12" db="EMBL/GenBank/DDBJ databases">
        <title>The genome of Folsomia candida.</title>
        <authorList>
            <person name="Faddeeva A."/>
            <person name="Derks M.F."/>
            <person name="Anvar Y."/>
            <person name="Smit S."/>
            <person name="Van Straalen N."/>
            <person name="Roelofs D."/>
        </authorList>
    </citation>
    <scope>NUCLEOTIDE SEQUENCE [LARGE SCALE GENOMIC DNA]</scope>
    <source>
        <strain evidence="2 3">VU population</strain>
        <tissue evidence="2">Whole body</tissue>
    </source>
</reference>
<dbReference type="GO" id="GO:0007015">
    <property type="term" value="P:actin filament organization"/>
    <property type="evidence" value="ECO:0007669"/>
    <property type="project" value="TreeGrafter"/>
</dbReference>
<dbReference type="SMART" id="SM00015">
    <property type="entry name" value="IQ"/>
    <property type="match status" value="1"/>
</dbReference>
<dbReference type="PROSITE" id="PS51757">
    <property type="entry name" value="TH1"/>
    <property type="match status" value="1"/>
</dbReference>
<dbReference type="InterPro" id="IPR000048">
    <property type="entry name" value="IQ_motif_EF-hand-BS"/>
</dbReference>
<dbReference type="PANTHER" id="PTHR13140:SF802">
    <property type="entry name" value="UNCONVENTIONAL MYOSIN-IB ISOFORM X1"/>
    <property type="match status" value="1"/>
</dbReference>
<dbReference type="InterPro" id="IPR010926">
    <property type="entry name" value="Myosin_TH1"/>
</dbReference>
<dbReference type="GO" id="GO:0051015">
    <property type="term" value="F:actin filament binding"/>
    <property type="evidence" value="ECO:0007669"/>
    <property type="project" value="TreeGrafter"/>
</dbReference>
<accession>A0A226EGG1</accession>
<dbReference type="OrthoDB" id="6615676at2759"/>
<feature type="domain" description="TH1" evidence="1">
    <location>
        <begin position="155"/>
        <end position="341"/>
    </location>
</feature>
<dbReference type="Pfam" id="PF06017">
    <property type="entry name" value="Myosin_TH1"/>
    <property type="match status" value="1"/>
</dbReference>